<evidence type="ECO:0008006" key="4">
    <source>
        <dbReference type="Google" id="ProtNLM"/>
    </source>
</evidence>
<feature type="transmembrane region" description="Helical" evidence="1">
    <location>
        <begin position="119"/>
        <end position="141"/>
    </location>
</feature>
<accession>A0ABD1VZM3</accession>
<dbReference type="PANTHER" id="PTHR33333">
    <property type="entry name" value="ERYTHROCYTE MEMBRANE PROTEIN 1-LIKE"/>
    <property type="match status" value="1"/>
</dbReference>
<sequence>MESMINYVQEMLKKNGAESMIDNIQMQVKLKGIEAVSAMKNFHEKLDKTGNTYKVVNYLLQIYVQRKLKMENMLMQVISKGSEAVSAMKNFKEKLDKTGNTYRDRVMVYLQQKLAHSQFIVIIIVVVVLFVFVSHFGCKICRGKAGSKTMKAPGRKTGERILRNKFENNPRSYFQNLRVHFERYPSVYDQRVM</sequence>
<name>A0ABD1VZM3_9LAMI</name>
<dbReference type="Proteomes" id="UP001604336">
    <property type="component" value="Unassembled WGS sequence"/>
</dbReference>
<evidence type="ECO:0000256" key="1">
    <source>
        <dbReference type="SAM" id="Phobius"/>
    </source>
</evidence>
<evidence type="ECO:0000313" key="2">
    <source>
        <dbReference type="EMBL" id="KAL2542862.1"/>
    </source>
</evidence>
<keyword evidence="1" id="KW-1133">Transmembrane helix</keyword>
<dbReference type="InterPro" id="IPR039926">
    <property type="entry name" value="Egg_app_1"/>
</dbReference>
<dbReference type="EMBL" id="JBFOLK010000001">
    <property type="protein sequence ID" value="KAL2542862.1"/>
    <property type="molecule type" value="Genomic_DNA"/>
</dbReference>
<dbReference type="PANTHER" id="PTHR33333:SF46">
    <property type="entry name" value="LOW QUALITY PROTEIN: GLYCINE-RICH PROTEIN DOT1"/>
    <property type="match status" value="1"/>
</dbReference>
<keyword evidence="1" id="KW-0812">Transmembrane</keyword>
<organism evidence="2 3">
    <name type="scientific">Abeliophyllum distichum</name>
    <dbReference type="NCBI Taxonomy" id="126358"/>
    <lineage>
        <taxon>Eukaryota</taxon>
        <taxon>Viridiplantae</taxon>
        <taxon>Streptophyta</taxon>
        <taxon>Embryophyta</taxon>
        <taxon>Tracheophyta</taxon>
        <taxon>Spermatophyta</taxon>
        <taxon>Magnoliopsida</taxon>
        <taxon>eudicotyledons</taxon>
        <taxon>Gunneridae</taxon>
        <taxon>Pentapetalae</taxon>
        <taxon>asterids</taxon>
        <taxon>lamiids</taxon>
        <taxon>Lamiales</taxon>
        <taxon>Oleaceae</taxon>
        <taxon>Forsythieae</taxon>
        <taxon>Abeliophyllum</taxon>
    </lineage>
</organism>
<comment type="caution">
    <text evidence="2">The sequence shown here is derived from an EMBL/GenBank/DDBJ whole genome shotgun (WGS) entry which is preliminary data.</text>
</comment>
<keyword evidence="1" id="KW-0472">Membrane</keyword>
<protein>
    <recommendedName>
        <fullName evidence="4">Transmembrane protein</fullName>
    </recommendedName>
</protein>
<evidence type="ECO:0000313" key="3">
    <source>
        <dbReference type="Proteomes" id="UP001604336"/>
    </source>
</evidence>
<gene>
    <name evidence="2" type="ORF">Adt_03840</name>
</gene>
<reference evidence="3" key="1">
    <citation type="submission" date="2024-07" db="EMBL/GenBank/DDBJ databases">
        <title>Two chromosome-level genome assemblies of Korean endemic species Abeliophyllum distichum and Forsythia ovata (Oleaceae).</title>
        <authorList>
            <person name="Jang H."/>
        </authorList>
    </citation>
    <scope>NUCLEOTIDE SEQUENCE [LARGE SCALE GENOMIC DNA]</scope>
</reference>
<proteinExistence type="predicted"/>
<dbReference type="AlphaFoldDB" id="A0ABD1VZM3"/>
<keyword evidence="3" id="KW-1185">Reference proteome</keyword>